<evidence type="ECO:0000313" key="3">
    <source>
        <dbReference type="Proteomes" id="UP000006514"/>
    </source>
</evidence>
<accession>J0WSS9</accession>
<dbReference type="AlphaFoldDB" id="J0WSS9"/>
<dbReference type="InParanoid" id="J0WSS9"/>
<organism evidence="2 3">
    <name type="scientific">Auricularia subglabra (strain TFB-10046 / SS5)</name>
    <name type="common">White-rot fungus</name>
    <name type="synonym">Auricularia delicata (strain TFB10046)</name>
    <dbReference type="NCBI Taxonomy" id="717982"/>
    <lineage>
        <taxon>Eukaryota</taxon>
        <taxon>Fungi</taxon>
        <taxon>Dikarya</taxon>
        <taxon>Basidiomycota</taxon>
        <taxon>Agaricomycotina</taxon>
        <taxon>Agaricomycetes</taxon>
        <taxon>Auriculariales</taxon>
        <taxon>Auriculariaceae</taxon>
        <taxon>Auricularia</taxon>
    </lineage>
</organism>
<keyword evidence="1" id="KW-0812">Transmembrane</keyword>
<name>J0WSS9_AURST</name>
<keyword evidence="1" id="KW-0472">Membrane</keyword>
<gene>
    <name evidence="2" type="ORF">AURDEDRAFT_175670</name>
</gene>
<protein>
    <submittedName>
        <fullName evidence="2">Uncharacterized protein</fullName>
    </submittedName>
</protein>
<dbReference type="Proteomes" id="UP000006514">
    <property type="component" value="Unassembled WGS sequence"/>
</dbReference>
<proteinExistence type="predicted"/>
<reference evidence="3" key="1">
    <citation type="journal article" date="2012" name="Science">
        <title>The Paleozoic origin of enzymatic lignin decomposition reconstructed from 31 fungal genomes.</title>
        <authorList>
            <person name="Floudas D."/>
            <person name="Binder M."/>
            <person name="Riley R."/>
            <person name="Barry K."/>
            <person name="Blanchette R.A."/>
            <person name="Henrissat B."/>
            <person name="Martinez A.T."/>
            <person name="Otillar R."/>
            <person name="Spatafora J.W."/>
            <person name="Yadav J.S."/>
            <person name="Aerts A."/>
            <person name="Benoit I."/>
            <person name="Boyd A."/>
            <person name="Carlson A."/>
            <person name="Copeland A."/>
            <person name="Coutinho P.M."/>
            <person name="de Vries R.P."/>
            <person name="Ferreira P."/>
            <person name="Findley K."/>
            <person name="Foster B."/>
            <person name="Gaskell J."/>
            <person name="Glotzer D."/>
            <person name="Gorecki P."/>
            <person name="Heitman J."/>
            <person name="Hesse C."/>
            <person name="Hori C."/>
            <person name="Igarashi K."/>
            <person name="Jurgens J.A."/>
            <person name="Kallen N."/>
            <person name="Kersten P."/>
            <person name="Kohler A."/>
            <person name="Kuees U."/>
            <person name="Kumar T.K.A."/>
            <person name="Kuo A."/>
            <person name="LaButti K."/>
            <person name="Larrondo L.F."/>
            <person name="Lindquist E."/>
            <person name="Ling A."/>
            <person name="Lombard V."/>
            <person name="Lucas S."/>
            <person name="Lundell T."/>
            <person name="Martin R."/>
            <person name="McLaughlin D.J."/>
            <person name="Morgenstern I."/>
            <person name="Morin E."/>
            <person name="Murat C."/>
            <person name="Nagy L.G."/>
            <person name="Nolan M."/>
            <person name="Ohm R.A."/>
            <person name="Patyshakuliyeva A."/>
            <person name="Rokas A."/>
            <person name="Ruiz-Duenas F.J."/>
            <person name="Sabat G."/>
            <person name="Salamov A."/>
            <person name="Samejima M."/>
            <person name="Schmutz J."/>
            <person name="Slot J.C."/>
            <person name="St John F."/>
            <person name="Stenlid J."/>
            <person name="Sun H."/>
            <person name="Sun S."/>
            <person name="Syed K."/>
            <person name="Tsang A."/>
            <person name="Wiebenga A."/>
            <person name="Young D."/>
            <person name="Pisabarro A."/>
            <person name="Eastwood D.C."/>
            <person name="Martin F."/>
            <person name="Cullen D."/>
            <person name="Grigoriev I.V."/>
            <person name="Hibbett D.S."/>
        </authorList>
    </citation>
    <scope>NUCLEOTIDE SEQUENCE [LARGE SCALE GENOMIC DNA]</scope>
    <source>
        <strain evidence="3">TFB10046</strain>
    </source>
</reference>
<evidence type="ECO:0000313" key="2">
    <source>
        <dbReference type="EMBL" id="EJD35247.1"/>
    </source>
</evidence>
<dbReference type="KEGG" id="adl:AURDEDRAFT_175670"/>
<dbReference type="EMBL" id="JH687897">
    <property type="protein sequence ID" value="EJD35247.1"/>
    <property type="molecule type" value="Genomic_DNA"/>
</dbReference>
<keyword evidence="1" id="KW-1133">Transmembrane helix</keyword>
<keyword evidence="3" id="KW-1185">Reference proteome</keyword>
<feature type="transmembrane region" description="Helical" evidence="1">
    <location>
        <begin position="12"/>
        <end position="45"/>
    </location>
</feature>
<evidence type="ECO:0000256" key="1">
    <source>
        <dbReference type="SAM" id="Phobius"/>
    </source>
</evidence>
<sequence>MGPVPCLLSRSLTVFVRFAIVLVLTVIINMRFALFLLAAATGFVAAQNDTDTDAPADVDPATDFHACSVQCAGVVIEQNTAHAAKCNATAGRDAQTACLCESSKFIGDMQTCLETTCPTLMDGVDFQETCDVLTGKKPIPGTEPPNGALGTKAGVATFLTAAGALVAGALLF</sequence>